<dbReference type="Proteomes" id="UP000077202">
    <property type="component" value="Unassembled WGS sequence"/>
</dbReference>
<dbReference type="PANTHER" id="PTHR35567:SF12">
    <property type="match status" value="1"/>
</dbReference>
<dbReference type="PANTHER" id="PTHR35567">
    <property type="entry name" value="MALATE DEHYDROGENASE (AFU_ORTHOLOGUE AFUA_2G13800)"/>
    <property type="match status" value="1"/>
</dbReference>
<dbReference type="Pfam" id="PF11937">
    <property type="entry name" value="DUF3455"/>
    <property type="match status" value="2"/>
</dbReference>
<organism evidence="1 2">
    <name type="scientific">Marchantia polymorpha subsp. ruderalis</name>
    <dbReference type="NCBI Taxonomy" id="1480154"/>
    <lineage>
        <taxon>Eukaryota</taxon>
        <taxon>Viridiplantae</taxon>
        <taxon>Streptophyta</taxon>
        <taxon>Embryophyta</taxon>
        <taxon>Marchantiophyta</taxon>
        <taxon>Marchantiopsida</taxon>
        <taxon>Marchantiidae</taxon>
        <taxon>Marchantiales</taxon>
        <taxon>Marchantiaceae</taxon>
        <taxon>Marchantia</taxon>
    </lineage>
</organism>
<accession>A0A176VH16</accession>
<comment type="caution">
    <text evidence="1">The sequence shown here is derived from an EMBL/GenBank/DDBJ whole genome shotgun (WGS) entry which is preliminary data.</text>
</comment>
<proteinExistence type="predicted"/>
<dbReference type="AlphaFoldDB" id="A0A176VH16"/>
<evidence type="ECO:0000313" key="2">
    <source>
        <dbReference type="Proteomes" id="UP000077202"/>
    </source>
</evidence>
<dbReference type="InterPro" id="IPR021851">
    <property type="entry name" value="DUF3455"/>
</dbReference>
<sequence length="518" mass="56338">MSVAHVVHFRVFSRTTGGRFSAAGRREISPSRELPAGKSCHVQPPRREWDPWLILRGECWSNCRGCSRRRDAARLAVGLGNLVGALGCSSGAGTGVSGAVCLSIDASIVAVRMGEGGREGGREVVGPKMDCDSFVGESTLRSAYTQFLGVLNIRDPDSFKKYKARPLVMNVFSLVAGRIDWLMAVPMKGASVLCFSLLLTAHMAFAQYNASEALTPPLGNSPNVVVYTRDGYQLYSCLKGTWSLKGSYAMLMYEDSKAEAGNVTSRFDGNGELFTWTLLNSLGDAAESGFSASMVSGRPLAWDYSNRNSLAMQLVESTSHQNHGAAATVSYIQRYSTSGGSPPPAKSCMVDNSVVKVPYSAKYCLWTQDTRPASVPRSLAVPNGRVVEGFFAKGHVTFKHNGSAWEEVAKYAKLYNIPGTDAIGEYYVYGDEDCWNIYNPNGWMVYAKRASKPVEVVRNCMPWTLLSVTNEKGVPVMLGPFNFVQTTSTRGGIPPTTKASKGAMAYSAYSAIYWFYTE</sequence>
<evidence type="ECO:0000313" key="1">
    <source>
        <dbReference type="EMBL" id="OAE19621.1"/>
    </source>
</evidence>
<gene>
    <name evidence="1" type="ORF">AXG93_3756s1270</name>
</gene>
<name>A0A176VH16_MARPO</name>
<reference evidence="1" key="1">
    <citation type="submission" date="2016-03" db="EMBL/GenBank/DDBJ databases">
        <title>Mechanisms controlling the formation of the plant cell surface in tip-growing cells are functionally conserved among land plants.</title>
        <authorList>
            <person name="Honkanen S."/>
            <person name="Jones V.A."/>
            <person name="Morieri G."/>
            <person name="Champion C."/>
            <person name="Hetherington A.J."/>
            <person name="Kelly S."/>
            <person name="Saint-Marcoux D."/>
            <person name="Proust H."/>
            <person name="Prescott H."/>
            <person name="Dolan L."/>
        </authorList>
    </citation>
    <scope>NUCLEOTIDE SEQUENCE [LARGE SCALE GENOMIC DNA]</scope>
    <source>
        <tissue evidence="1">Whole gametophyte</tissue>
    </source>
</reference>
<protein>
    <submittedName>
        <fullName evidence="1">Uncharacterized protein</fullName>
    </submittedName>
</protein>
<keyword evidence="2" id="KW-1185">Reference proteome</keyword>
<dbReference type="EMBL" id="LVLJ01003810">
    <property type="protein sequence ID" value="OAE19621.1"/>
    <property type="molecule type" value="Genomic_DNA"/>
</dbReference>